<dbReference type="FunFam" id="1.10.287.370:FF:000005">
    <property type="entry name" value="Prefoldin subunit 4"/>
    <property type="match status" value="1"/>
</dbReference>
<dbReference type="PANTHER" id="PTHR21100">
    <property type="entry name" value="PREFOLDIN SUBUNIT 4"/>
    <property type="match status" value="1"/>
</dbReference>
<dbReference type="AlphaFoldDB" id="A0A2R5LC46"/>
<dbReference type="Pfam" id="PF01920">
    <property type="entry name" value="Prefoldin_2"/>
    <property type="match status" value="1"/>
</dbReference>
<dbReference type="CDD" id="cd23165">
    <property type="entry name" value="Prefoldin_4"/>
    <property type="match status" value="1"/>
</dbReference>
<dbReference type="SUPFAM" id="SSF46579">
    <property type="entry name" value="Prefoldin"/>
    <property type="match status" value="1"/>
</dbReference>
<evidence type="ECO:0000256" key="2">
    <source>
        <dbReference type="ARBA" id="ARBA00011695"/>
    </source>
</evidence>
<dbReference type="GO" id="GO:0006457">
    <property type="term" value="P:protein folding"/>
    <property type="evidence" value="ECO:0007669"/>
    <property type="project" value="UniProtKB-UniRule"/>
</dbReference>
<proteinExistence type="inferred from homology"/>
<dbReference type="InterPro" id="IPR009053">
    <property type="entry name" value="Prefoldin"/>
</dbReference>
<dbReference type="PIRSF" id="PIRSF016477">
    <property type="entry name" value="Prefoldin_subunit_4"/>
    <property type="match status" value="1"/>
</dbReference>
<reference evidence="7" key="1">
    <citation type="submission" date="2018-03" db="EMBL/GenBank/DDBJ databases">
        <title>The relapsing fever spirochete Borrelia turicatae persists in the highly oxidative environment of its soft-bodied tick vector.</title>
        <authorList>
            <person name="Bourret T.J."/>
            <person name="Boyle W.K."/>
            <person name="Valenzuela J.G."/>
            <person name="Oliveira F."/>
            <person name="Lopez J.E."/>
        </authorList>
    </citation>
    <scope>NUCLEOTIDE SEQUENCE</scope>
    <source>
        <strain evidence="7">Kansas strain/isolate</strain>
        <tissue evidence="7">Salivary glands</tissue>
    </source>
</reference>
<dbReference type="EMBL" id="GGLE01002946">
    <property type="protein sequence ID" value="MBY07072.1"/>
    <property type="molecule type" value="Transcribed_RNA"/>
</dbReference>
<evidence type="ECO:0000313" key="7">
    <source>
        <dbReference type="EMBL" id="MBY07072.1"/>
    </source>
</evidence>
<dbReference type="GO" id="GO:0051082">
    <property type="term" value="F:unfolded protein binding"/>
    <property type="evidence" value="ECO:0007669"/>
    <property type="project" value="InterPro"/>
</dbReference>
<dbReference type="InterPro" id="IPR002777">
    <property type="entry name" value="PFD_beta-like"/>
</dbReference>
<dbReference type="Gene3D" id="1.10.287.370">
    <property type="match status" value="1"/>
</dbReference>
<evidence type="ECO:0000256" key="5">
    <source>
        <dbReference type="PIRNR" id="PIRNR016477"/>
    </source>
</evidence>
<dbReference type="PANTHER" id="PTHR21100:SF9">
    <property type="entry name" value="PREFOLDIN SUBUNIT 4"/>
    <property type="match status" value="1"/>
</dbReference>
<keyword evidence="3 5" id="KW-0143">Chaperone</keyword>
<name>A0A2R5LC46_9ACAR</name>
<organism evidence="7">
    <name type="scientific">Ornithodoros turicata</name>
    <dbReference type="NCBI Taxonomy" id="34597"/>
    <lineage>
        <taxon>Eukaryota</taxon>
        <taxon>Metazoa</taxon>
        <taxon>Ecdysozoa</taxon>
        <taxon>Arthropoda</taxon>
        <taxon>Chelicerata</taxon>
        <taxon>Arachnida</taxon>
        <taxon>Acari</taxon>
        <taxon>Parasitiformes</taxon>
        <taxon>Ixodida</taxon>
        <taxon>Ixodoidea</taxon>
        <taxon>Argasidae</taxon>
        <taxon>Ornithodorinae</taxon>
        <taxon>Ornithodoros</taxon>
    </lineage>
</organism>
<evidence type="ECO:0000256" key="4">
    <source>
        <dbReference type="ARBA" id="ARBA00024667"/>
    </source>
</evidence>
<evidence type="ECO:0000256" key="6">
    <source>
        <dbReference type="SAM" id="Coils"/>
    </source>
</evidence>
<comment type="similarity">
    <text evidence="1 5">Belongs to the prefoldin subunit beta family.</text>
</comment>
<accession>A0A2R5LC46</accession>
<feature type="coiled-coil region" evidence="6">
    <location>
        <begin position="27"/>
        <end position="61"/>
    </location>
</feature>
<protein>
    <recommendedName>
        <fullName evidence="5">Prefoldin subunit 4</fullName>
    </recommendedName>
</protein>
<sequence>MATSVQAANPEGDVKVTAEDQEMINKFARQNARLDDVTEELKQLEKDLRNFEDAADEILMAEDDVPIPYQLGEIFVSLDSEEAQQMIEQAKEHNKTRVAALQEDAQAIRAVMADLKSQLYGKFGSNINLEPDDS</sequence>
<dbReference type="InterPro" id="IPR016661">
    <property type="entry name" value="PFDN4"/>
</dbReference>
<dbReference type="GO" id="GO:0005737">
    <property type="term" value="C:cytoplasm"/>
    <property type="evidence" value="ECO:0007669"/>
    <property type="project" value="TreeGrafter"/>
</dbReference>
<comment type="subunit">
    <text evidence="2 5">Heterohexamer of two PFD-alpha type and four PFD-beta type subunits.</text>
</comment>
<evidence type="ECO:0000256" key="1">
    <source>
        <dbReference type="ARBA" id="ARBA00008045"/>
    </source>
</evidence>
<keyword evidence="6" id="KW-0175">Coiled coil</keyword>
<dbReference type="GO" id="GO:0016272">
    <property type="term" value="C:prefoldin complex"/>
    <property type="evidence" value="ECO:0007669"/>
    <property type="project" value="UniProtKB-UniRule"/>
</dbReference>
<comment type="function">
    <text evidence="4 5">Binds specifically to cytosolic chaperonin (c-CPN) and transfers target proteins to it. Binds to nascent polypeptide chain and promotes folding in an environment in which there are many competing pathways for nonnative proteins.</text>
</comment>
<evidence type="ECO:0000256" key="3">
    <source>
        <dbReference type="ARBA" id="ARBA00023186"/>
    </source>
</evidence>